<feature type="transmembrane region" description="Helical" evidence="1">
    <location>
        <begin position="36"/>
        <end position="56"/>
    </location>
</feature>
<accession>A0A545UFR2</accession>
<keyword evidence="1" id="KW-1133">Transmembrane helix</keyword>
<evidence type="ECO:0000256" key="1">
    <source>
        <dbReference type="SAM" id="Phobius"/>
    </source>
</evidence>
<feature type="transmembrane region" description="Helical" evidence="1">
    <location>
        <begin position="7"/>
        <end position="30"/>
    </location>
</feature>
<comment type="caution">
    <text evidence="2">The sequence shown here is derived from an EMBL/GenBank/DDBJ whole genome shotgun (WGS) entry which is preliminary data.</text>
</comment>
<proteinExistence type="predicted"/>
<protein>
    <submittedName>
        <fullName evidence="2">Uncharacterized protein</fullName>
    </submittedName>
</protein>
<evidence type="ECO:0000313" key="3">
    <source>
        <dbReference type="Proteomes" id="UP000315439"/>
    </source>
</evidence>
<feature type="transmembrane region" description="Helical" evidence="1">
    <location>
        <begin position="93"/>
        <end position="112"/>
    </location>
</feature>
<reference evidence="2 3" key="1">
    <citation type="submission" date="2019-07" db="EMBL/GenBank/DDBJ databases">
        <title>Draft genome for Aliikangiella sp. M105.</title>
        <authorList>
            <person name="Wang G."/>
        </authorList>
    </citation>
    <scope>NUCLEOTIDE SEQUENCE [LARGE SCALE GENOMIC DNA]</scope>
    <source>
        <strain evidence="2 3">M105</strain>
    </source>
</reference>
<evidence type="ECO:0000313" key="2">
    <source>
        <dbReference type="EMBL" id="TQV88311.1"/>
    </source>
</evidence>
<keyword evidence="1" id="KW-0472">Membrane</keyword>
<dbReference type="Proteomes" id="UP000315439">
    <property type="component" value="Unassembled WGS sequence"/>
</dbReference>
<dbReference type="RefSeq" id="WP_142892819.1">
    <property type="nucleotide sequence ID" value="NZ_ML660162.1"/>
</dbReference>
<gene>
    <name evidence="2" type="ORF">FLL46_07230</name>
</gene>
<keyword evidence="1" id="KW-0812">Transmembrane</keyword>
<organism evidence="2 3">
    <name type="scientific">Aliikangiella coralliicola</name>
    <dbReference type="NCBI Taxonomy" id="2592383"/>
    <lineage>
        <taxon>Bacteria</taxon>
        <taxon>Pseudomonadati</taxon>
        <taxon>Pseudomonadota</taxon>
        <taxon>Gammaproteobacteria</taxon>
        <taxon>Oceanospirillales</taxon>
        <taxon>Pleioneaceae</taxon>
        <taxon>Aliikangiella</taxon>
    </lineage>
</organism>
<feature type="transmembrane region" description="Helical" evidence="1">
    <location>
        <begin position="68"/>
        <end position="87"/>
    </location>
</feature>
<dbReference type="AlphaFoldDB" id="A0A545UFR2"/>
<sequence length="130" mass="14861">MTKLSKLSVCIFLFGFLPALGWVVLITMFLHKMAEWWGYLGYFCAICGCLGLFLSLPRNLYRTTKAKYASILIIVDIIVMSAVFIEFKGYRRIFSFESLAMLLPIFMGGLAITRNMIGEFSITINFERQS</sequence>
<keyword evidence="3" id="KW-1185">Reference proteome</keyword>
<name>A0A545UFR2_9GAMM</name>
<dbReference type="EMBL" id="VIKS01000004">
    <property type="protein sequence ID" value="TQV88311.1"/>
    <property type="molecule type" value="Genomic_DNA"/>
</dbReference>